<evidence type="ECO:0000256" key="2">
    <source>
        <dbReference type="ARBA" id="ARBA00011738"/>
    </source>
</evidence>
<comment type="subunit">
    <text evidence="2">Homodimer.</text>
</comment>
<evidence type="ECO:0000256" key="6">
    <source>
        <dbReference type="PIRSR" id="PIRSR000349-1"/>
    </source>
</evidence>
<evidence type="ECO:0000256" key="5">
    <source>
        <dbReference type="ARBA" id="ARBA00023002"/>
    </source>
</evidence>
<dbReference type="AlphaFoldDB" id="B0CBH3"/>
<feature type="binding site" evidence="6">
    <location>
        <position position="192"/>
    </location>
    <ligand>
        <name>Mn(2+)</name>
        <dbReference type="ChEBI" id="CHEBI:29035"/>
    </ligand>
</feature>
<dbReference type="InterPro" id="IPR001189">
    <property type="entry name" value="Mn/Fe_SOD"/>
</dbReference>
<dbReference type="InterPro" id="IPR019831">
    <property type="entry name" value="Mn/Fe_SOD_N"/>
</dbReference>
<evidence type="ECO:0000256" key="1">
    <source>
        <dbReference type="ARBA" id="ARBA00008714"/>
    </source>
</evidence>
<evidence type="ECO:0000256" key="3">
    <source>
        <dbReference type="ARBA" id="ARBA00012682"/>
    </source>
</evidence>
<dbReference type="GO" id="GO:0004784">
    <property type="term" value="F:superoxide dismutase activity"/>
    <property type="evidence" value="ECO:0007669"/>
    <property type="project" value="UniProtKB-EC"/>
</dbReference>
<dbReference type="InterPro" id="IPR036314">
    <property type="entry name" value="SOD_C_sf"/>
</dbReference>
<dbReference type="FunFam" id="1.10.287.990:FF:000001">
    <property type="entry name" value="Superoxide dismutase"/>
    <property type="match status" value="1"/>
</dbReference>
<dbReference type="GO" id="GO:0005737">
    <property type="term" value="C:cytoplasm"/>
    <property type="evidence" value="ECO:0007669"/>
    <property type="project" value="TreeGrafter"/>
</dbReference>
<feature type="binding site" evidence="6">
    <location>
        <position position="188"/>
    </location>
    <ligand>
        <name>Mn(2+)</name>
        <dbReference type="ChEBI" id="CHEBI:29035"/>
    </ligand>
</feature>
<dbReference type="GO" id="GO:0046872">
    <property type="term" value="F:metal ion binding"/>
    <property type="evidence" value="ECO:0007669"/>
    <property type="project" value="UniProtKB-KW"/>
</dbReference>
<feature type="binding site" evidence="6">
    <location>
        <position position="50"/>
    </location>
    <ligand>
        <name>Mn(2+)</name>
        <dbReference type="ChEBI" id="CHEBI:29035"/>
    </ligand>
</feature>
<dbReference type="InterPro" id="IPR036324">
    <property type="entry name" value="Mn/Fe_SOD_N_sf"/>
</dbReference>
<dbReference type="EMBL" id="CP000828">
    <property type="protein sequence ID" value="ABW27958.1"/>
    <property type="molecule type" value="Genomic_DNA"/>
</dbReference>
<dbReference type="PIRSF" id="PIRSF000349">
    <property type="entry name" value="SODismutase"/>
    <property type="match status" value="1"/>
</dbReference>
<dbReference type="SUPFAM" id="SSF46609">
    <property type="entry name" value="Fe,Mn superoxide dismutase (SOD), N-terminal domain"/>
    <property type="match status" value="1"/>
</dbReference>
<dbReference type="KEGG" id="amr:AM1_2962"/>
<dbReference type="STRING" id="329726.AM1_2962"/>
<dbReference type="HOGENOM" id="CLU_031625_0_1_3"/>
<sequence length="226" mass="25149">MQPAAWSQALTDSPDSNLIAQADEGFTVPPLPYSYFALEKYIDTKTMKIHHDKHHAGYVNNLNAAIAKHPNLAGKSVEDLLTDLNAVPEDIRTAVRNNGGGHANHTLFWDSMTPNAEGKPKGKLADAIEESFGSFVAFQSEFKKAGLTRFGSGWAWLVLTKDGKLAVTSTPNQDSPLLDGNIPLLGNDVWEHAYYLKYQNRRGDYLDAWWNVVNWAEVESRYEKAT</sequence>
<dbReference type="InterPro" id="IPR019833">
    <property type="entry name" value="Mn/Fe_SOD_BS"/>
</dbReference>
<keyword evidence="4 6" id="KW-0479">Metal-binding</keyword>
<feature type="domain" description="Manganese/iron superoxide dismutase C-terminal" evidence="9">
    <location>
        <begin position="120"/>
        <end position="221"/>
    </location>
</feature>
<comment type="function">
    <text evidence="7">Destroys radicals which are normally produced within the cells and which are toxic to biological systems.</text>
</comment>
<keyword evidence="11" id="KW-1185">Reference proteome</keyword>
<dbReference type="InterPro" id="IPR019832">
    <property type="entry name" value="Mn/Fe_SOD_C"/>
</dbReference>
<dbReference type="FunFam" id="3.55.40.20:FF:000001">
    <property type="entry name" value="Superoxide dismutase"/>
    <property type="match status" value="1"/>
</dbReference>
<dbReference type="PRINTS" id="PR01703">
    <property type="entry name" value="MNSODISMTASE"/>
</dbReference>
<dbReference type="eggNOG" id="COG0605">
    <property type="taxonomic scope" value="Bacteria"/>
</dbReference>
<dbReference type="Proteomes" id="UP000000268">
    <property type="component" value="Chromosome"/>
</dbReference>
<name>B0CBH3_ACAM1</name>
<dbReference type="Gene3D" id="3.55.40.20">
    <property type="entry name" value="Iron/manganese superoxide dismutase, C-terminal domain"/>
    <property type="match status" value="1"/>
</dbReference>
<evidence type="ECO:0000256" key="7">
    <source>
        <dbReference type="RuleBase" id="RU000414"/>
    </source>
</evidence>
<organism evidence="10 11">
    <name type="scientific">Acaryochloris marina (strain MBIC 11017)</name>
    <dbReference type="NCBI Taxonomy" id="329726"/>
    <lineage>
        <taxon>Bacteria</taxon>
        <taxon>Bacillati</taxon>
        <taxon>Cyanobacteriota</taxon>
        <taxon>Cyanophyceae</taxon>
        <taxon>Acaryochloridales</taxon>
        <taxon>Acaryochloridaceae</taxon>
        <taxon>Acaryochloris</taxon>
    </lineage>
</organism>
<evidence type="ECO:0000313" key="11">
    <source>
        <dbReference type="Proteomes" id="UP000000268"/>
    </source>
</evidence>
<gene>
    <name evidence="10" type="ordered locus">AM1_2962</name>
</gene>
<dbReference type="SUPFAM" id="SSF54719">
    <property type="entry name" value="Fe,Mn superoxide dismutase (SOD), C-terminal domain"/>
    <property type="match status" value="1"/>
</dbReference>
<evidence type="ECO:0000256" key="4">
    <source>
        <dbReference type="ARBA" id="ARBA00022723"/>
    </source>
</evidence>
<dbReference type="Gene3D" id="1.10.287.990">
    <property type="entry name" value="Fe,Mn superoxide dismutase (SOD) domain"/>
    <property type="match status" value="1"/>
</dbReference>
<evidence type="ECO:0000259" key="8">
    <source>
        <dbReference type="Pfam" id="PF00081"/>
    </source>
</evidence>
<protein>
    <recommendedName>
        <fullName evidence="3 7">Superoxide dismutase</fullName>
        <ecNumber evidence="3 7">1.15.1.1</ecNumber>
    </recommendedName>
</protein>
<feature type="binding site" evidence="6">
    <location>
        <position position="105"/>
    </location>
    <ligand>
        <name>Mn(2+)</name>
        <dbReference type="ChEBI" id="CHEBI:29035"/>
    </ligand>
</feature>
<dbReference type="Pfam" id="PF02777">
    <property type="entry name" value="Sod_Fe_C"/>
    <property type="match status" value="1"/>
</dbReference>
<dbReference type="PANTHER" id="PTHR43595:SF2">
    <property type="entry name" value="SMALL RIBOSOMAL SUBUNIT PROTEIN MS42"/>
    <property type="match status" value="1"/>
</dbReference>
<reference evidence="10 11" key="1">
    <citation type="journal article" date="2008" name="Proc. Natl. Acad. Sci. U.S.A.">
        <title>Niche adaptation and genome expansion in the chlorophyll d-producing cyanobacterium Acaryochloris marina.</title>
        <authorList>
            <person name="Swingley W.D."/>
            <person name="Chen M."/>
            <person name="Cheung P.C."/>
            <person name="Conrad A.L."/>
            <person name="Dejesa L.C."/>
            <person name="Hao J."/>
            <person name="Honchak B.M."/>
            <person name="Karbach L.E."/>
            <person name="Kurdoglu A."/>
            <person name="Lahiri S."/>
            <person name="Mastrian S.D."/>
            <person name="Miyashita H."/>
            <person name="Page L."/>
            <person name="Ramakrishna P."/>
            <person name="Satoh S."/>
            <person name="Sattley W.M."/>
            <person name="Shimada Y."/>
            <person name="Taylor H.L."/>
            <person name="Tomo T."/>
            <person name="Tsuchiya T."/>
            <person name="Wang Z.T."/>
            <person name="Raymond J."/>
            <person name="Mimuro M."/>
            <person name="Blankenship R.E."/>
            <person name="Touchman J.W."/>
        </authorList>
    </citation>
    <scope>NUCLEOTIDE SEQUENCE [LARGE SCALE GENOMIC DNA]</scope>
    <source>
        <strain evidence="11">MBIC 11017</strain>
    </source>
</reference>
<dbReference type="PANTHER" id="PTHR43595">
    <property type="entry name" value="37S RIBOSOMAL PROTEIN S26, MITOCHONDRIAL"/>
    <property type="match status" value="1"/>
</dbReference>
<dbReference type="Pfam" id="PF00081">
    <property type="entry name" value="Sod_Fe_N"/>
    <property type="match status" value="1"/>
</dbReference>
<dbReference type="PROSITE" id="PS00088">
    <property type="entry name" value="SOD_MN"/>
    <property type="match status" value="1"/>
</dbReference>
<comment type="similarity">
    <text evidence="1 7">Belongs to the iron/manganese superoxide dismutase family.</text>
</comment>
<evidence type="ECO:0000259" key="9">
    <source>
        <dbReference type="Pfam" id="PF02777"/>
    </source>
</evidence>
<keyword evidence="5 7" id="KW-0560">Oxidoreductase</keyword>
<comment type="catalytic activity">
    <reaction evidence="7">
        <text>2 superoxide + 2 H(+) = H2O2 + O2</text>
        <dbReference type="Rhea" id="RHEA:20696"/>
        <dbReference type="ChEBI" id="CHEBI:15378"/>
        <dbReference type="ChEBI" id="CHEBI:15379"/>
        <dbReference type="ChEBI" id="CHEBI:16240"/>
        <dbReference type="ChEBI" id="CHEBI:18421"/>
        <dbReference type="EC" id="1.15.1.1"/>
    </reaction>
</comment>
<accession>B0CBH3</accession>
<dbReference type="EC" id="1.15.1.1" evidence="3 7"/>
<proteinExistence type="inferred from homology"/>
<evidence type="ECO:0000313" key="10">
    <source>
        <dbReference type="EMBL" id="ABW27958.1"/>
    </source>
</evidence>
<feature type="domain" description="Manganese/iron superoxide dismutase N-terminal" evidence="8">
    <location>
        <begin position="26"/>
        <end position="112"/>
    </location>
</feature>